<feature type="transmembrane region" description="Helical" evidence="15">
    <location>
        <begin position="326"/>
        <end position="344"/>
    </location>
</feature>
<evidence type="ECO:0000256" key="16">
    <source>
        <dbReference type="SAM" id="SignalP"/>
    </source>
</evidence>
<evidence type="ECO:0000256" key="5">
    <source>
        <dbReference type="ARBA" id="ARBA00022525"/>
    </source>
</evidence>
<protein>
    <submittedName>
        <fullName evidence="19">Uncharacterized protein</fullName>
    </submittedName>
</protein>
<organism evidence="19 20">
    <name type="scientific">Hortaea werneckii</name>
    <name type="common">Black yeast</name>
    <name type="synonym">Cladosporium werneckii</name>
    <dbReference type="NCBI Taxonomy" id="91943"/>
    <lineage>
        <taxon>Eukaryota</taxon>
        <taxon>Fungi</taxon>
        <taxon>Dikarya</taxon>
        <taxon>Ascomycota</taxon>
        <taxon>Pezizomycotina</taxon>
        <taxon>Dothideomycetes</taxon>
        <taxon>Dothideomycetidae</taxon>
        <taxon>Mycosphaerellales</taxon>
        <taxon>Teratosphaeriaceae</taxon>
        <taxon>Hortaea</taxon>
    </lineage>
</organism>
<feature type="transmembrane region" description="Helical" evidence="15">
    <location>
        <begin position="161"/>
        <end position="179"/>
    </location>
</feature>
<dbReference type="Pfam" id="PF20684">
    <property type="entry name" value="Fung_rhodopsin"/>
    <property type="match status" value="1"/>
</dbReference>
<feature type="chain" id="PRO_5018173466" evidence="16">
    <location>
        <begin position="41"/>
        <end position="526"/>
    </location>
</feature>
<proteinExistence type="inferred from homology"/>
<feature type="compositionally biased region" description="Basic and acidic residues" evidence="14">
    <location>
        <begin position="452"/>
        <end position="470"/>
    </location>
</feature>
<dbReference type="InterPro" id="IPR052337">
    <property type="entry name" value="SAT4-like"/>
</dbReference>
<dbReference type="GO" id="GO:0098552">
    <property type="term" value="C:side of membrane"/>
    <property type="evidence" value="ECO:0007669"/>
    <property type="project" value="UniProtKB-KW"/>
</dbReference>
<dbReference type="Proteomes" id="UP000269276">
    <property type="component" value="Unassembled WGS sequence"/>
</dbReference>
<sequence>MPHWRQTGNPRGSRDPQGNQRSLRTMKLLWWLGFASMAIAAPAAAGTAESANDSTEAESQQQDAAALLASMPTCGVSLRDLNSSYEGGIELTDNYQRTCLIQAIAASPCELSDISCSCSNATLTEEVETCTKQSCSIKPQLSTKNATDLLCSRPIRDDSKSVSYVGVAGGILAVIAYILRMISRLPTFGGQLGWDDALMTFAILEVIPLTVFSVILANLGLGKDIWKIPFENITGIPKVYYFDEDLYLTALPIVKISMLCFYLRIFPNRWFKISCWVTMAACFCYGVAFLLVSVFQCRPLSYAWHHWDGEHSGTCNNINAQGWTSAAFNVILDVIVIALPLPLLAKLQLNKRKKFLVILMFSVGFVVTIISILRLQVLVQFGNTTNFTYHYKSVGYWSTAELDLAVICACMPGIRLLIKWAMPRLVGDTTRAGTPAPFSSGGYATGQSGLSYEKKSRGSRPSRDLMKSDRDDKDFIPLVNVNEANEFNQGSTAEHDADWPIKEPGHNSRAHQSSSSTLGRPLTIDT</sequence>
<evidence type="ECO:0000256" key="8">
    <source>
        <dbReference type="ARBA" id="ARBA00022729"/>
    </source>
</evidence>
<feature type="compositionally biased region" description="Basic and acidic residues" evidence="14">
    <location>
        <begin position="493"/>
        <end position="506"/>
    </location>
</feature>
<evidence type="ECO:0000259" key="17">
    <source>
        <dbReference type="Pfam" id="PF05730"/>
    </source>
</evidence>
<evidence type="ECO:0000256" key="11">
    <source>
        <dbReference type="ARBA" id="ARBA00023157"/>
    </source>
</evidence>
<feature type="domain" description="Rhodopsin" evidence="18">
    <location>
        <begin position="179"/>
        <end position="419"/>
    </location>
</feature>
<accession>A0A3M7CMM0</accession>
<keyword evidence="5" id="KW-0964">Secreted</keyword>
<evidence type="ECO:0000256" key="15">
    <source>
        <dbReference type="SAM" id="Phobius"/>
    </source>
</evidence>
<evidence type="ECO:0000256" key="10">
    <source>
        <dbReference type="ARBA" id="ARBA00023136"/>
    </source>
</evidence>
<feature type="transmembrane region" description="Helical" evidence="15">
    <location>
        <begin position="200"/>
        <end position="221"/>
    </location>
</feature>
<dbReference type="EMBL" id="QWIP01000853">
    <property type="protein sequence ID" value="RMY53312.1"/>
    <property type="molecule type" value="Genomic_DNA"/>
</dbReference>
<evidence type="ECO:0000256" key="3">
    <source>
        <dbReference type="ARBA" id="ARBA00004613"/>
    </source>
</evidence>
<dbReference type="AlphaFoldDB" id="A0A3M7CMM0"/>
<dbReference type="InterPro" id="IPR008427">
    <property type="entry name" value="Extracellular_membr_CFEM_dom"/>
</dbReference>
<evidence type="ECO:0000256" key="2">
    <source>
        <dbReference type="ARBA" id="ARBA00004589"/>
    </source>
</evidence>
<keyword evidence="12" id="KW-0449">Lipoprotein</keyword>
<keyword evidence="9 15" id="KW-1133">Transmembrane helix</keyword>
<name>A0A3M7CMM0_HORWE</name>
<feature type="region of interest" description="Disordered" evidence="14">
    <location>
        <begin position="1"/>
        <end position="20"/>
    </location>
</feature>
<feature type="signal peptide" evidence="16">
    <location>
        <begin position="1"/>
        <end position="40"/>
    </location>
</feature>
<dbReference type="VEuPathDB" id="FungiDB:BTJ68_11533"/>
<keyword evidence="11" id="KW-1015">Disulfide bond</keyword>
<gene>
    <name evidence="19" type="ORF">D0863_13988</name>
</gene>
<dbReference type="Pfam" id="PF05730">
    <property type="entry name" value="CFEM"/>
    <property type="match status" value="1"/>
</dbReference>
<dbReference type="InterPro" id="IPR049326">
    <property type="entry name" value="Rhodopsin_dom_fungi"/>
</dbReference>
<feature type="compositionally biased region" description="Polar residues" evidence="14">
    <location>
        <begin position="483"/>
        <end position="492"/>
    </location>
</feature>
<keyword evidence="6" id="KW-0336">GPI-anchor</keyword>
<feature type="region of interest" description="Disordered" evidence="14">
    <location>
        <begin position="483"/>
        <end position="526"/>
    </location>
</feature>
<feature type="domain" description="CFEM" evidence="17">
    <location>
        <begin position="97"/>
        <end position="152"/>
    </location>
</feature>
<evidence type="ECO:0000313" key="20">
    <source>
        <dbReference type="Proteomes" id="UP000269276"/>
    </source>
</evidence>
<dbReference type="PANTHER" id="PTHR33048">
    <property type="entry name" value="PTH11-LIKE INTEGRAL MEMBRANE PROTEIN (AFU_ORTHOLOGUE AFUA_5G11245)"/>
    <property type="match status" value="1"/>
</dbReference>
<comment type="similarity">
    <text evidence="13">Belongs to the SAT4 family.</text>
</comment>
<evidence type="ECO:0000256" key="13">
    <source>
        <dbReference type="ARBA" id="ARBA00038359"/>
    </source>
</evidence>
<feature type="region of interest" description="Disordered" evidence="14">
    <location>
        <begin position="436"/>
        <end position="470"/>
    </location>
</feature>
<comment type="subcellular location">
    <subcellularLocation>
        <location evidence="2">Membrane</location>
        <topology evidence="2">Lipid-anchor</topology>
        <topology evidence="2">GPI-anchor</topology>
    </subcellularLocation>
    <subcellularLocation>
        <location evidence="1">Membrane</location>
        <topology evidence="1">Multi-pass membrane protein</topology>
    </subcellularLocation>
    <subcellularLocation>
        <location evidence="3">Secreted</location>
    </subcellularLocation>
</comment>
<evidence type="ECO:0000259" key="18">
    <source>
        <dbReference type="Pfam" id="PF20684"/>
    </source>
</evidence>
<reference evidence="19 20" key="1">
    <citation type="journal article" date="2018" name="BMC Genomics">
        <title>Genomic evidence for intraspecific hybridization in a clonal and extremely halotolerant yeast.</title>
        <authorList>
            <person name="Gostincar C."/>
            <person name="Stajich J.E."/>
            <person name="Zupancic J."/>
            <person name="Zalar P."/>
            <person name="Gunde-Cimerman N."/>
        </authorList>
    </citation>
    <scope>NUCLEOTIDE SEQUENCE [LARGE SCALE GENOMIC DNA]</scope>
    <source>
        <strain evidence="19 20">EXF-2682</strain>
    </source>
</reference>
<evidence type="ECO:0000313" key="19">
    <source>
        <dbReference type="EMBL" id="RMY53312.1"/>
    </source>
</evidence>
<dbReference type="GO" id="GO:0005576">
    <property type="term" value="C:extracellular region"/>
    <property type="evidence" value="ECO:0007669"/>
    <property type="project" value="UniProtKB-SubCell"/>
</dbReference>
<evidence type="ECO:0000256" key="4">
    <source>
        <dbReference type="ARBA" id="ARBA00010031"/>
    </source>
</evidence>
<evidence type="ECO:0000256" key="7">
    <source>
        <dbReference type="ARBA" id="ARBA00022692"/>
    </source>
</evidence>
<keyword evidence="10 15" id="KW-0472">Membrane</keyword>
<evidence type="ECO:0000256" key="6">
    <source>
        <dbReference type="ARBA" id="ARBA00022622"/>
    </source>
</evidence>
<dbReference type="PANTHER" id="PTHR33048:SF160">
    <property type="entry name" value="SAT4 FAMILY MEMBRANE PROTEIN"/>
    <property type="match status" value="1"/>
</dbReference>
<evidence type="ECO:0000256" key="12">
    <source>
        <dbReference type="ARBA" id="ARBA00023288"/>
    </source>
</evidence>
<dbReference type="OrthoDB" id="2496787at2759"/>
<evidence type="ECO:0000256" key="14">
    <source>
        <dbReference type="SAM" id="MobiDB-lite"/>
    </source>
</evidence>
<feature type="transmembrane region" description="Helical" evidence="15">
    <location>
        <begin position="273"/>
        <end position="295"/>
    </location>
</feature>
<keyword evidence="6" id="KW-0325">Glycoprotein</keyword>
<feature type="transmembrane region" description="Helical" evidence="15">
    <location>
        <begin position="356"/>
        <end position="375"/>
    </location>
</feature>
<keyword evidence="7 15" id="KW-0812">Transmembrane</keyword>
<comment type="caution">
    <text evidence="19">The sequence shown here is derived from an EMBL/GenBank/DDBJ whole genome shotgun (WGS) entry which is preliminary data.</text>
</comment>
<comment type="similarity">
    <text evidence="4">Belongs to the RBT5 family.</text>
</comment>
<keyword evidence="8 16" id="KW-0732">Signal</keyword>
<evidence type="ECO:0000256" key="9">
    <source>
        <dbReference type="ARBA" id="ARBA00022989"/>
    </source>
</evidence>
<evidence type="ECO:0000256" key="1">
    <source>
        <dbReference type="ARBA" id="ARBA00004141"/>
    </source>
</evidence>